<accession>A0A6J4S590</accession>
<organism evidence="2">
    <name type="scientific">uncultured Solirubrobacteraceae bacterium</name>
    <dbReference type="NCBI Taxonomy" id="1162706"/>
    <lineage>
        <taxon>Bacteria</taxon>
        <taxon>Bacillati</taxon>
        <taxon>Actinomycetota</taxon>
        <taxon>Thermoleophilia</taxon>
        <taxon>Solirubrobacterales</taxon>
        <taxon>Solirubrobacteraceae</taxon>
        <taxon>environmental samples</taxon>
    </lineage>
</organism>
<protein>
    <submittedName>
        <fullName evidence="2">Uncharacterized protein</fullName>
    </submittedName>
</protein>
<evidence type="ECO:0000256" key="1">
    <source>
        <dbReference type="SAM" id="MobiDB-lite"/>
    </source>
</evidence>
<gene>
    <name evidence="2" type="ORF">AVDCRST_MAG30-1306</name>
</gene>
<dbReference type="AlphaFoldDB" id="A0A6J4S590"/>
<reference evidence="2" key="1">
    <citation type="submission" date="2020-02" db="EMBL/GenBank/DDBJ databases">
        <authorList>
            <person name="Meier V. D."/>
        </authorList>
    </citation>
    <scope>NUCLEOTIDE SEQUENCE</scope>
    <source>
        <strain evidence="2">AVDCRST_MAG30</strain>
    </source>
</reference>
<feature type="non-terminal residue" evidence="2">
    <location>
        <position position="46"/>
    </location>
</feature>
<feature type="region of interest" description="Disordered" evidence="1">
    <location>
        <begin position="1"/>
        <end position="46"/>
    </location>
</feature>
<name>A0A6J4S590_9ACTN</name>
<proteinExistence type="predicted"/>
<sequence length="46" mass="5089">GHPAVLRGARGHGRRDAHPARLGRRALRRRAGAAHRRRPRVPRGGL</sequence>
<feature type="non-terminal residue" evidence="2">
    <location>
        <position position="1"/>
    </location>
</feature>
<dbReference type="EMBL" id="CADCVS010000191">
    <property type="protein sequence ID" value="CAA9489897.1"/>
    <property type="molecule type" value="Genomic_DNA"/>
</dbReference>
<feature type="compositionally biased region" description="Basic residues" evidence="1">
    <location>
        <begin position="20"/>
        <end position="46"/>
    </location>
</feature>
<evidence type="ECO:0000313" key="2">
    <source>
        <dbReference type="EMBL" id="CAA9489897.1"/>
    </source>
</evidence>